<comment type="similarity">
    <text evidence="1">Belongs to the disease resistance NB-LRR family.</text>
</comment>
<dbReference type="EMBL" id="JARAOO010000005">
    <property type="protein sequence ID" value="KAJ7968476.1"/>
    <property type="molecule type" value="Genomic_DNA"/>
</dbReference>
<organism evidence="10 11">
    <name type="scientific">Quillaja saponaria</name>
    <name type="common">Soap bark tree</name>
    <dbReference type="NCBI Taxonomy" id="32244"/>
    <lineage>
        <taxon>Eukaryota</taxon>
        <taxon>Viridiplantae</taxon>
        <taxon>Streptophyta</taxon>
        <taxon>Embryophyta</taxon>
        <taxon>Tracheophyta</taxon>
        <taxon>Spermatophyta</taxon>
        <taxon>Magnoliopsida</taxon>
        <taxon>eudicotyledons</taxon>
        <taxon>Gunneridae</taxon>
        <taxon>Pentapetalae</taxon>
        <taxon>rosids</taxon>
        <taxon>fabids</taxon>
        <taxon>Fabales</taxon>
        <taxon>Quillajaceae</taxon>
        <taxon>Quillaja</taxon>
    </lineage>
</organism>
<comment type="caution">
    <text evidence="10">The sequence shown here is derived from an EMBL/GenBank/DDBJ whole genome shotgun (WGS) entry which is preliminary data.</text>
</comment>
<evidence type="ECO:0000259" key="9">
    <source>
        <dbReference type="Pfam" id="PF23559"/>
    </source>
</evidence>
<dbReference type="Gene3D" id="1.10.8.430">
    <property type="entry name" value="Helical domain of apoptotic protease-activating factors"/>
    <property type="match status" value="1"/>
</dbReference>
<dbReference type="InterPro" id="IPR036388">
    <property type="entry name" value="WH-like_DNA-bd_sf"/>
</dbReference>
<dbReference type="GO" id="GO:0005524">
    <property type="term" value="F:ATP binding"/>
    <property type="evidence" value="ECO:0007669"/>
    <property type="project" value="UniProtKB-KW"/>
</dbReference>
<dbReference type="InterPro" id="IPR042197">
    <property type="entry name" value="Apaf_helical"/>
</dbReference>
<dbReference type="AlphaFoldDB" id="A0AAD7M3R0"/>
<evidence type="ECO:0000256" key="3">
    <source>
        <dbReference type="ARBA" id="ARBA00022737"/>
    </source>
</evidence>
<dbReference type="EMBL" id="JARAOO010000005">
    <property type="protein sequence ID" value="KAJ7968477.1"/>
    <property type="molecule type" value="Genomic_DNA"/>
</dbReference>
<keyword evidence="2" id="KW-0433">Leucine-rich repeat</keyword>
<evidence type="ECO:0000256" key="4">
    <source>
        <dbReference type="ARBA" id="ARBA00022741"/>
    </source>
</evidence>
<dbReference type="SUPFAM" id="SSF52058">
    <property type="entry name" value="L domain-like"/>
    <property type="match status" value="1"/>
</dbReference>
<dbReference type="PRINTS" id="PR00364">
    <property type="entry name" value="DISEASERSIST"/>
</dbReference>
<dbReference type="FunFam" id="1.10.8.430:FF:000003">
    <property type="entry name" value="Probable disease resistance protein At5g66910"/>
    <property type="match status" value="1"/>
</dbReference>
<dbReference type="InterPro" id="IPR001611">
    <property type="entry name" value="Leu-rich_rpt"/>
</dbReference>
<keyword evidence="6" id="KW-0067">ATP-binding</keyword>
<dbReference type="Gene3D" id="1.10.10.10">
    <property type="entry name" value="Winged helix-like DNA-binding domain superfamily/Winged helix DNA-binding domain"/>
    <property type="match status" value="1"/>
</dbReference>
<dbReference type="FunFam" id="3.40.50.300:FF:001091">
    <property type="entry name" value="Probable disease resistance protein At1g61300"/>
    <property type="match status" value="1"/>
</dbReference>
<feature type="domain" description="NB-ARC" evidence="7">
    <location>
        <begin position="165"/>
        <end position="330"/>
    </location>
</feature>
<evidence type="ECO:0000259" key="7">
    <source>
        <dbReference type="Pfam" id="PF00931"/>
    </source>
</evidence>
<evidence type="ECO:0000256" key="5">
    <source>
        <dbReference type="ARBA" id="ARBA00022821"/>
    </source>
</evidence>
<feature type="domain" description="Disease resistance protein winged helix" evidence="9">
    <location>
        <begin position="417"/>
        <end position="486"/>
    </location>
</feature>
<dbReference type="InterPro" id="IPR058922">
    <property type="entry name" value="WHD_DRP"/>
</dbReference>
<evidence type="ECO:0000313" key="10">
    <source>
        <dbReference type="EMBL" id="KAJ7968476.1"/>
    </source>
</evidence>
<evidence type="ECO:0000256" key="6">
    <source>
        <dbReference type="ARBA" id="ARBA00022840"/>
    </source>
</evidence>
<dbReference type="Proteomes" id="UP001163823">
    <property type="component" value="Chromosome 5"/>
</dbReference>
<accession>A0AAD7M3R0</accession>
<reference evidence="10" key="1">
    <citation type="journal article" date="2023" name="Science">
        <title>Elucidation of the pathway for biosynthesis of saponin adjuvants from the soapbark tree.</title>
        <authorList>
            <person name="Reed J."/>
            <person name="Orme A."/>
            <person name="El-Demerdash A."/>
            <person name="Owen C."/>
            <person name="Martin L.B.B."/>
            <person name="Misra R.C."/>
            <person name="Kikuchi S."/>
            <person name="Rejzek M."/>
            <person name="Martin A.C."/>
            <person name="Harkess A."/>
            <person name="Leebens-Mack J."/>
            <person name="Louveau T."/>
            <person name="Stephenson M.J."/>
            <person name="Osbourn A."/>
        </authorList>
    </citation>
    <scope>NUCLEOTIDE SEQUENCE</scope>
    <source>
        <strain evidence="10">S10</strain>
    </source>
</reference>
<name>A0AAD7M3R0_QUISA</name>
<dbReference type="InterPro" id="IPR050905">
    <property type="entry name" value="Plant_NBS-LRR"/>
</dbReference>
<dbReference type="InterPro" id="IPR032675">
    <property type="entry name" value="LRR_dom_sf"/>
</dbReference>
<keyword evidence="11" id="KW-1185">Reference proteome</keyword>
<dbReference type="InterPro" id="IPR002182">
    <property type="entry name" value="NB-ARC"/>
</dbReference>
<dbReference type="Pfam" id="PF23247">
    <property type="entry name" value="LRR_RPS2"/>
    <property type="match status" value="1"/>
</dbReference>
<dbReference type="PANTHER" id="PTHR33463">
    <property type="entry name" value="NB-ARC DOMAIN-CONTAINING PROTEIN-RELATED"/>
    <property type="match status" value="1"/>
</dbReference>
<keyword evidence="3" id="KW-0677">Repeat</keyword>
<dbReference type="PANTHER" id="PTHR33463:SF209">
    <property type="entry name" value="DISEASE RESISTANCE PROTEIN RPS2-LIKE"/>
    <property type="match status" value="1"/>
</dbReference>
<feature type="domain" description="Disease resistance protein At4g27190-like leucine-rich repeats" evidence="8">
    <location>
        <begin position="808"/>
        <end position="927"/>
    </location>
</feature>
<dbReference type="InterPro" id="IPR027417">
    <property type="entry name" value="P-loop_NTPase"/>
</dbReference>
<dbReference type="SUPFAM" id="SSF52540">
    <property type="entry name" value="P-loop containing nucleoside triphosphate hydrolases"/>
    <property type="match status" value="1"/>
</dbReference>
<dbReference type="Pfam" id="PF23559">
    <property type="entry name" value="WHD_DRP"/>
    <property type="match status" value="1"/>
</dbReference>
<evidence type="ECO:0000256" key="2">
    <source>
        <dbReference type="ARBA" id="ARBA00022614"/>
    </source>
</evidence>
<dbReference type="Pfam" id="PF00931">
    <property type="entry name" value="NB-ARC"/>
    <property type="match status" value="1"/>
</dbReference>
<sequence>MDVVGAVASIMSCFCAQNCLHESIDQQCTHLRRPKRYINKLRTLMEELGARKVEVNTKVEQMWLVHGMPPKERVKLWLKNVDQIRSEVSSVINDNEQERRSYCCCSLNLFCSRIKLGNLIELKMKEAADLLQKGQFSDDSLVKALPRKGYTLPSTPLIEYETTMQSLTRIWGYLLDDRVAKVGVYGMGGVGKTTIMTVVHNRLLEYSRHFDLVLWVSAKESNIEKLQNDVARKIDLDLSTSEDETERASKLFEALIRRKRFAIIIDDLWEPFPLERVGIPMPSRHNGCKLVITTRLLSICRGMETDHDVEIEVLSVDEAWNLFKHKVGNEVLTSGDIQIIAKNVAKECGGLPLAVVTVGRALRNGAEVSEWENAYAELRVSTANIERMEESVFSRLRFSFTRLKDDNIRSCFLFCALYPEGHQIDSNELIEYWVFEGLLGAIERTSASKRKGKIVLNELKYACLLESTIQKGVECVKMHDLIRDMAIRIMSTGPHCIIKAGSKLTKVPWTDEWAEDVQRVSLMRNDLKCLPFNFTPRCPILTSLLLQYNSFSENISCDFFDNMQGLKVLDLSYTGICALPESLSNLVNLNALLLSNCWNLTAVPCLAKLNKLMVFDLSCSLRVNELPLGMEELGNLRRLNISNTGVEILPFGLVSTLLEEMLTCNSGVLWGLRSICAGASIDEVISSSRLSCLEVVFWDLEIYEKYVRSSHWVQLDKFKFIVGHLQEHFSEKRCVAFCGKFLLNGSTVTIPENTVEIQLVDCNDIVRPSMCLLNVALLKKCTIIECNNMNCIVDSEENTFSMLEMMVLNDLINLKRICTGEVSPRSFIRLRTIYVEFCPKLKNLFSGTLLLNLGNLEEITVRDCSNMEYLMEGEEESNGPVAESNFPKLQRLRLENLPKLRNIYNGVVLCDSLRSIEVRDCNSFKRLPLALTLGAVDTRQQLLAPPTLEEIKGSKHWWESLEWNQPGAKYILQPYFVELPGEWDEQDVGSSSGAGFPDLIQEFIEDTVLDRD</sequence>
<dbReference type="InterPro" id="IPR057135">
    <property type="entry name" value="At4g27190-like_LRR"/>
</dbReference>
<evidence type="ECO:0000313" key="11">
    <source>
        <dbReference type="Proteomes" id="UP001163823"/>
    </source>
</evidence>
<keyword evidence="5" id="KW-0611">Plant defense</keyword>
<dbReference type="KEGG" id="qsa:O6P43_012576"/>
<keyword evidence="4" id="KW-0547">Nucleotide-binding</keyword>
<evidence type="ECO:0000259" key="8">
    <source>
        <dbReference type="Pfam" id="PF23247"/>
    </source>
</evidence>
<dbReference type="GO" id="GO:0043531">
    <property type="term" value="F:ADP binding"/>
    <property type="evidence" value="ECO:0007669"/>
    <property type="project" value="InterPro"/>
</dbReference>
<protein>
    <submittedName>
        <fullName evidence="10">Disease resistance protein</fullName>
    </submittedName>
</protein>
<dbReference type="Gene3D" id="3.80.10.10">
    <property type="entry name" value="Ribonuclease Inhibitor"/>
    <property type="match status" value="2"/>
</dbReference>
<gene>
    <name evidence="10" type="ORF">O6P43_012576</name>
</gene>
<dbReference type="Gene3D" id="3.40.50.300">
    <property type="entry name" value="P-loop containing nucleotide triphosphate hydrolases"/>
    <property type="match status" value="1"/>
</dbReference>
<dbReference type="GO" id="GO:0006952">
    <property type="term" value="P:defense response"/>
    <property type="evidence" value="ECO:0007669"/>
    <property type="project" value="UniProtKB-KW"/>
</dbReference>
<dbReference type="Pfam" id="PF13855">
    <property type="entry name" value="LRR_8"/>
    <property type="match status" value="1"/>
</dbReference>
<evidence type="ECO:0000256" key="1">
    <source>
        <dbReference type="ARBA" id="ARBA00008894"/>
    </source>
</evidence>
<proteinExistence type="inferred from homology"/>
<dbReference type="FunFam" id="1.10.10.10:FF:000322">
    <property type="entry name" value="Probable disease resistance protein At1g63360"/>
    <property type="match status" value="1"/>
</dbReference>